<comment type="caution">
    <text evidence="2">The sequence shown here is derived from an EMBL/GenBank/DDBJ whole genome shotgun (WGS) entry which is preliminary data.</text>
</comment>
<name>A0A833S129_PHYIN</name>
<proteinExistence type="predicted"/>
<feature type="region of interest" description="Disordered" evidence="1">
    <location>
        <begin position="175"/>
        <end position="208"/>
    </location>
</feature>
<evidence type="ECO:0000313" key="3">
    <source>
        <dbReference type="Proteomes" id="UP000602510"/>
    </source>
</evidence>
<feature type="region of interest" description="Disordered" evidence="1">
    <location>
        <begin position="1"/>
        <end position="39"/>
    </location>
</feature>
<evidence type="ECO:0000313" key="2">
    <source>
        <dbReference type="EMBL" id="KAF4030496.1"/>
    </source>
</evidence>
<dbReference type="AlphaFoldDB" id="A0A833S129"/>
<sequence>MSRSGTTPDQSVILNDQSGTTPDQSGTTPDQSFILSGESGMVTAQSGAVPAQLGAVTAQSGAVPAQSGTPINQMDTLKSRTEITSHDCEIQLLSVDPTTDFDIASPVRPRGRPKQKPKAKKAKKSIAIEMARDDSDMHERRLSLNSIKEALSGEATYESAGQLLNQFKQFVFDRRPKPPIAHNASQLPPGKPITDACDGISTESARAG</sequence>
<feature type="region of interest" description="Disordered" evidence="1">
    <location>
        <begin position="100"/>
        <end position="125"/>
    </location>
</feature>
<dbReference type="Proteomes" id="UP000602510">
    <property type="component" value="Unassembled WGS sequence"/>
</dbReference>
<gene>
    <name evidence="2" type="ORF">GN244_ATG17707</name>
</gene>
<organism evidence="2 3">
    <name type="scientific">Phytophthora infestans</name>
    <name type="common">Potato late blight agent</name>
    <name type="synonym">Botrytis infestans</name>
    <dbReference type="NCBI Taxonomy" id="4787"/>
    <lineage>
        <taxon>Eukaryota</taxon>
        <taxon>Sar</taxon>
        <taxon>Stramenopiles</taxon>
        <taxon>Oomycota</taxon>
        <taxon>Peronosporomycetes</taxon>
        <taxon>Peronosporales</taxon>
        <taxon>Peronosporaceae</taxon>
        <taxon>Phytophthora</taxon>
    </lineage>
</organism>
<dbReference type="EMBL" id="WSZM01000673">
    <property type="protein sequence ID" value="KAF4030496.1"/>
    <property type="molecule type" value="Genomic_DNA"/>
</dbReference>
<reference evidence="2" key="1">
    <citation type="submission" date="2020-04" db="EMBL/GenBank/DDBJ databases">
        <title>Hybrid Assembly of Korean Phytophthora infestans isolates.</title>
        <authorList>
            <person name="Prokchorchik M."/>
            <person name="Lee Y."/>
            <person name="Seo J."/>
            <person name="Cho J.-H."/>
            <person name="Park Y.-E."/>
            <person name="Jang D.-C."/>
            <person name="Im J.-S."/>
            <person name="Choi J.-G."/>
            <person name="Park H.-J."/>
            <person name="Lee G.-B."/>
            <person name="Lee Y.-G."/>
            <person name="Hong S.-Y."/>
            <person name="Cho K."/>
            <person name="Sohn K.H."/>
        </authorList>
    </citation>
    <scope>NUCLEOTIDE SEQUENCE</scope>
    <source>
        <strain evidence="2">KR_1_A1</strain>
    </source>
</reference>
<protein>
    <submittedName>
        <fullName evidence="2">Uncharacterized protein</fullName>
    </submittedName>
</protein>
<evidence type="ECO:0000256" key="1">
    <source>
        <dbReference type="SAM" id="MobiDB-lite"/>
    </source>
</evidence>
<feature type="compositionally biased region" description="Polar residues" evidence="1">
    <location>
        <begin position="1"/>
        <end position="34"/>
    </location>
</feature>
<keyword evidence="3" id="KW-1185">Reference proteome</keyword>
<feature type="compositionally biased region" description="Basic residues" evidence="1">
    <location>
        <begin position="109"/>
        <end position="124"/>
    </location>
</feature>
<accession>A0A833S129</accession>